<dbReference type="Proteomes" id="UP001186974">
    <property type="component" value="Unassembled WGS sequence"/>
</dbReference>
<dbReference type="EMBL" id="JAWDJW010008205">
    <property type="protein sequence ID" value="KAK3060907.1"/>
    <property type="molecule type" value="Genomic_DNA"/>
</dbReference>
<evidence type="ECO:0000313" key="2">
    <source>
        <dbReference type="Proteomes" id="UP001186974"/>
    </source>
</evidence>
<evidence type="ECO:0000313" key="1">
    <source>
        <dbReference type="EMBL" id="KAK3060907.1"/>
    </source>
</evidence>
<proteinExistence type="predicted"/>
<gene>
    <name evidence="1" type="ORF">LTS18_007447</name>
</gene>
<sequence>MVIPAVSLCVAIVSTCTGIFSLLHAKSTRKEATLRYETDKQEAQAGNNKGKAELDKSVALGPPVIQGTYDKNLAMIGPRFAEGDTITKQALSEILINMQQNMINNLQAMLQSKYPTMKIDYGNMVSISDKSRLDTVNALAQQYQRFRQAAPISKAPEMPNLNRFSSCSSCPFPTCPSPGHSVSGRTTSASFNPQTPKSSPRIRNAPIDPIGDSKGTNLTSSYTPKRGPHSLNSDSGYSSPIPDGDNSPTSRRAHEREFSNGSPGFCPGALRIQSDDSFLVPDVWTCCFCNKTFALRGDPIDTLGSTSKGLEGMHPAFWFKQHVTFGAQQYQRCTICLEQKGVVTDLMTVPQWNHHVNGHFMHDGYEMCRDRRGIMQRRSQCGKAPCYCNKIHAGVQ</sequence>
<accession>A0ACC3D2X0</accession>
<reference evidence="1" key="1">
    <citation type="submission" date="2024-09" db="EMBL/GenBank/DDBJ databases">
        <title>Black Yeasts Isolated from many extreme environments.</title>
        <authorList>
            <person name="Coleine C."/>
            <person name="Stajich J.E."/>
            <person name="Selbmann L."/>
        </authorList>
    </citation>
    <scope>NUCLEOTIDE SEQUENCE</scope>
    <source>
        <strain evidence="1">CCFEE 5737</strain>
    </source>
</reference>
<keyword evidence="2" id="KW-1185">Reference proteome</keyword>
<organism evidence="1 2">
    <name type="scientific">Coniosporium uncinatum</name>
    <dbReference type="NCBI Taxonomy" id="93489"/>
    <lineage>
        <taxon>Eukaryota</taxon>
        <taxon>Fungi</taxon>
        <taxon>Dikarya</taxon>
        <taxon>Ascomycota</taxon>
        <taxon>Pezizomycotina</taxon>
        <taxon>Dothideomycetes</taxon>
        <taxon>Dothideomycetes incertae sedis</taxon>
        <taxon>Coniosporium</taxon>
    </lineage>
</organism>
<name>A0ACC3D2X0_9PEZI</name>
<protein>
    <submittedName>
        <fullName evidence="1">Uncharacterized protein</fullName>
    </submittedName>
</protein>
<comment type="caution">
    <text evidence="1">The sequence shown here is derived from an EMBL/GenBank/DDBJ whole genome shotgun (WGS) entry which is preliminary data.</text>
</comment>